<dbReference type="VEuPathDB" id="TriTrypDB:LMJFC_310019400"/>
<proteinExistence type="predicted"/>
<reference evidence="2 3" key="2">
    <citation type="journal article" date="2011" name="Genome Res.">
        <title>Chromosome and gene copy number variation allow major structural change between species and strains of Leishmania.</title>
        <authorList>
            <person name="Rogers M.B."/>
            <person name="Hilley J.D."/>
            <person name="Dickens N.J."/>
            <person name="Wilkes J."/>
            <person name="Bates P.A."/>
            <person name="Depledge D.P."/>
            <person name="Harris D."/>
            <person name="Her Y."/>
            <person name="Herzyk P."/>
            <person name="Imamura H."/>
            <person name="Otto T.D."/>
            <person name="Sanders M."/>
            <person name="Seeger K."/>
            <person name="Dujardin J.C."/>
            <person name="Berriman M."/>
            <person name="Smith D.F."/>
            <person name="Hertz-Fowler C."/>
            <person name="Mottram J.C."/>
        </authorList>
    </citation>
    <scope>NUCLEOTIDE SEQUENCE [LARGE SCALE GENOMIC DNA]</scope>
    <source>
        <strain evidence="3">MHOM/IL/81/Friedlin</strain>
    </source>
</reference>
<dbReference type="Proteomes" id="UP000000542">
    <property type="component" value="Chromosome 31"/>
</dbReference>
<gene>
    <name evidence="2" type="ORF">LMJF_31_1090</name>
</gene>
<name>Q4Q6F4_LEIMA</name>
<feature type="compositionally biased region" description="Low complexity" evidence="1">
    <location>
        <begin position="199"/>
        <end position="208"/>
    </location>
</feature>
<feature type="region of interest" description="Disordered" evidence="1">
    <location>
        <begin position="146"/>
        <end position="216"/>
    </location>
</feature>
<feature type="region of interest" description="Disordered" evidence="1">
    <location>
        <begin position="362"/>
        <end position="382"/>
    </location>
</feature>
<dbReference type="VEuPathDB" id="TriTrypDB:LMJSD75_310016800"/>
<dbReference type="HOGENOM" id="CLU_424213_0_0_1"/>
<evidence type="ECO:0000256" key="1">
    <source>
        <dbReference type="SAM" id="MobiDB-lite"/>
    </source>
</evidence>
<feature type="compositionally biased region" description="Low complexity" evidence="1">
    <location>
        <begin position="539"/>
        <end position="553"/>
    </location>
</feature>
<dbReference type="KEGG" id="lma:LMJF_31_1090"/>
<dbReference type="VEuPathDB" id="TriTrypDB:LMJLV39_310017200"/>
<keyword evidence="3" id="KW-1185">Reference proteome</keyword>
<dbReference type="GeneID" id="5654037"/>
<dbReference type="EMBL" id="FR796427">
    <property type="protein sequence ID" value="CAJ08296.1"/>
    <property type="molecule type" value="Genomic_DNA"/>
</dbReference>
<organism evidence="2 3">
    <name type="scientific">Leishmania major</name>
    <dbReference type="NCBI Taxonomy" id="5664"/>
    <lineage>
        <taxon>Eukaryota</taxon>
        <taxon>Discoba</taxon>
        <taxon>Euglenozoa</taxon>
        <taxon>Kinetoplastea</taxon>
        <taxon>Metakinetoplastina</taxon>
        <taxon>Trypanosomatida</taxon>
        <taxon>Trypanosomatidae</taxon>
        <taxon>Leishmaniinae</taxon>
        <taxon>Leishmania</taxon>
    </lineage>
</organism>
<sequence>MEYVSFLDASAATLQAADRLSPVRGRPAEDEAEEDDSGLLSSNQLSTSLNPFVGTAAFTNTQNVYWAKSAGLGMPDNPKKQHSTVCGASLAGATPMYTEVSQRQLTSQFASISLTEENWCASVIAENNVSARDGGARQTVVKAARIPSCPPRSHLQPKPQIRSPISPSTPEGRRRENKTGEFFRLAHELKKQRRRLREQQQQQQQQQQQRRRWQQTEKWYRGVAKPHTYLRGDSFSTAPRASVEVVAPASATGSVRAGYDGDEDAVATFHNPPTQPPVNAPRGSGILSSMRGLHRETLLQKKGVPLFLRQTQPLPQTPLQKADGRGRSQRNLRALLPTVPMRHGWGAEGFSYSPPTTQLCRDAYSSDSDVPDSSSASISESLLSRQSERMGVFPALDFPHVRSPDWATLNSMECDASESRLSVPSASEEATGSDQTCVLTDVARNVVPLEVVPPLPNTTMPPTRSNARNFDYHGMRAAARALSPNRPPVWVSAPTTRAARVPLWGVPPPVAAATPNSRARKGLLPSTLCLTKGSRFTFSADSSSAQSSGSPASPDRSLSTSNSRRDNSTVRPLQRQRKNGSSGVPRGDEAVRGDVSTHSTRTGGAQGHINTFATAPGAMLPRKAVMQRFCERFAALKHMLCMKPLE</sequence>
<reference evidence="2 3" key="1">
    <citation type="journal article" date="2005" name="Science">
        <title>The genome of the kinetoplastid parasite, Leishmania major.</title>
        <authorList>
            <person name="Ivens A.C."/>
            <person name="Peacock C.S."/>
            <person name="Worthey E.A."/>
            <person name="Murphy L."/>
            <person name="Aggarwal G."/>
            <person name="Berriman M."/>
            <person name="Sisk E."/>
            <person name="Rajandream M.A."/>
            <person name="Adlem E."/>
            <person name="Aert R."/>
            <person name="Anupama A."/>
            <person name="Apostolou Z."/>
            <person name="Attipoe P."/>
            <person name="Bason N."/>
            <person name="Bauser C."/>
            <person name="Beck A."/>
            <person name="Beverley S.M."/>
            <person name="Bianchettin G."/>
            <person name="Borzym K."/>
            <person name="Bothe G."/>
            <person name="Bruschi C.V."/>
            <person name="Collins M."/>
            <person name="Cadag E."/>
            <person name="Ciarloni L."/>
            <person name="Clayton C."/>
            <person name="Coulson R.M."/>
            <person name="Cronin A."/>
            <person name="Cruz A.K."/>
            <person name="Davies R.M."/>
            <person name="De Gaudenzi J."/>
            <person name="Dobson D.E."/>
            <person name="Duesterhoeft A."/>
            <person name="Fazelina G."/>
            <person name="Fosker N."/>
            <person name="Frasch A.C."/>
            <person name="Fraser A."/>
            <person name="Fuchs M."/>
            <person name="Gabel C."/>
            <person name="Goble A."/>
            <person name="Goffeau A."/>
            <person name="Harris D."/>
            <person name="Hertz-Fowler C."/>
            <person name="Hilbert H."/>
            <person name="Horn D."/>
            <person name="Huang Y."/>
            <person name="Klages S."/>
            <person name="Knights A."/>
            <person name="Kube M."/>
            <person name="Larke N."/>
            <person name="Litvin L."/>
            <person name="Lord A."/>
            <person name="Louie T."/>
            <person name="Marra M."/>
            <person name="Masuy D."/>
            <person name="Matthews K."/>
            <person name="Michaeli S."/>
            <person name="Mottram J.C."/>
            <person name="Muller-Auer S."/>
            <person name="Munden H."/>
            <person name="Nelson S."/>
            <person name="Norbertczak H."/>
            <person name="Oliver K."/>
            <person name="O'neil S."/>
            <person name="Pentony M."/>
            <person name="Pohl T.M."/>
            <person name="Price C."/>
            <person name="Purnelle B."/>
            <person name="Quail M.A."/>
            <person name="Rabbinowitsch E."/>
            <person name="Reinhardt R."/>
            <person name="Rieger M."/>
            <person name="Rinta J."/>
            <person name="Robben J."/>
            <person name="Robertson L."/>
            <person name="Ruiz J.C."/>
            <person name="Rutter S."/>
            <person name="Saunders D."/>
            <person name="Schafer M."/>
            <person name="Schein J."/>
            <person name="Schwartz D.C."/>
            <person name="Seeger K."/>
            <person name="Seyler A."/>
            <person name="Sharp S."/>
            <person name="Shin H."/>
            <person name="Sivam D."/>
            <person name="Squares R."/>
            <person name="Squares S."/>
            <person name="Tosato V."/>
            <person name="Vogt C."/>
            <person name="Volckaert G."/>
            <person name="Wambutt R."/>
            <person name="Warren T."/>
            <person name="Wedler H."/>
            <person name="Woodward J."/>
            <person name="Zhou S."/>
            <person name="Zimmermann W."/>
            <person name="Smith D.F."/>
            <person name="Blackwell J.M."/>
            <person name="Stuart K.D."/>
            <person name="Barrell B."/>
            <person name="Myler P.J."/>
        </authorList>
    </citation>
    <scope>NUCLEOTIDE SEQUENCE [LARGE SCALE GENOMIC DNA]</scope>
    <source>
        <strain evidence="3">MHOM/IL/81/Friedlin</strain>
    </source>
</reference>
<evidence type="ECO:0000313" key="2">
    <source>
        <dbReference type="EMBL" id="CAJ08296.1"/>
    </source>
</evidence>
<feature type="compositionally biased region" description="Basic and acidic residues" evidence="1">
    <location>
        <begin position="171"/>
        <end position="189"/>
    </location>
</feature>
<evidence type="ECO:0000313" key="3">
    <source>
        <dbReference type="Proteomes" id="UP000000542"/>
    </source>
</evidence>
<dbReference type="OMA" id="EENWCAS"/>
<feature type="compositionally biased region" description="Low complexity" evidence="1">
    <location>
        <begin position="365"/>
        <end position="382"/>
    </location>
</feature>
<protein>
    <submittedName>
        <fullName evidence="2">Uncharacterized protein</fullName>
    </submittedName>
</protein>
<accession>Q4Q6F4</accession>
<dbReference type="AlphaFoldDB" id="Q4Q6F4"/>
<feature type="region of interest" description="Disordered" evidence="1">
    <location>
        <begin position="539"/>
        <end position="610"/>
    </location>
</feature>
<dbReference type="RefSeq" id="XP_001685094.1">
    <property type="nucleotide sequence ID" value="XM_001685042.1"/>
</dbReference>
<feature type="region of interest" description="Disordered" evidence="1">
    <location>
        <begin position="18"/>
        <end position="43"/>
    </location>
</feature>
<dbReference type="InParanoid" id="Q4Q6F4"/>
<feature type="compositionally biased region" description="Polar residues" evidence="1">
    <location>
        <begin position="596"/>
        <end position="610"/>
    </location>
</feature>
<dbReference type="VEuPathDB" id="TriTrypDB:LmjF.31.1090"/>